<organism evidence="9 10">
    <name type="scientific">Chytriomyces confervae</name>
    <dbReference type="NCBI Taxonomy" id="246404"/>
    <lineage>
        <taxon>Eukaryota</taxon>
        <taxon>Fungi</taxon>
        <taxon>Fungi incertae sedis</taxon>
        <taxon>Chytridiomycota</taxon>
        <taxon>Chytridiomycota incertae sedis</taxon>
        <taxon>Chytridiomycetes</taxon>
        <taxon>Chytridiales</taxon>
        <taxon>Chytriomycetaceae</taxon>
        <taxon>Chytriomyces</taxon>
    </lineage>
</organism>
<evidence type="ECO:0008006" key="11">
    <source>
        <dbReference type="Google" id="ProtNLM"/>
    </source>
</evidence>
<dbReference type="InterPro" id="IPR047187">
    <property type="entry name" value="SF1_C_Upf1"/>
</dbReference>
<reference evidence="9 10" key="1">
    <citation type="journal article" date="2019" name="Sci. Rep.">
        <title>Comparative genomics of chytrid fungi reveal insights into the obligate biotrophic and pathogenic lifestyle of Synchytrium endobioticum.</title>
        <authorList>
            <person name="van de Vossenberg B.T.L.H."/>
            <person name="Warris S."/>
            <person name="Nguyen H.D.T."/>
            <person name="van Gent-Pelzer M.P.E."/>
            <person name="Joly D.L."/>
            <person name="van de Geest H.C."/>
            <person name="Bonants P.J.M."/>
            <person name="Smith D.S."/>
            <person name="Levesque C.A."/>
            <person name="van der Lee T.A.J."/>
        </authorList>
    </citation>
    <scope>NUCLEOTIDE SEQUENCE [LARGE SCALE GENOMIC DNA]</scope>
    <source>
        <strain evidence="9 10">CBS 675.73</strain>
    </source>
</reference>
<dbReference type="Proteomes" id="UP000320333">
    <property type="component" value="Unassembled WGS sequence"/>
</dbReference>
<evidence type="ECO:0000313" key="10">
    <source>
        <dbReference type="Proteomes" id="UP000320333"/>
    </source>
</evidence>
<dbReference type="STRING" id="246404.A0A507EZK5"/>
<gene>
    <name evidence="9" type="ORF">CcCBS67573_g07037</name>
</gene>
<accession>A0A507EZK5</accession>
<dbReference type="Pfam" id="PF13086">
    <property type="entry name" value="AAA_11"/>
    <property type="match status" value="2"/>
</dbReference>
<keyword evidence="4" id="KW-0347">Helicase</keyword>
<dbReference type="CDD" id="cd18808">
    <property type="entry name" value="SF1_C_Upf1"/>
    <property type="match status" value="1"/>
</dbReference>
<feature type="region of interest" description="Disordered" evidence="6">
    <location>
        <begin position="164"/>
        <end position="186"/>
    </location>
</feature>
<proteinExistence type="inferred from homology"/>
<keyword evidence="3" id="KW-0378">Hydrolase</keyword>
<dbReference type="InterPro" id="IPR045055">
    <property type="entry name" value="DNA2/NAM7-like"/>
</dbReference>
<evidence type="ECO:0000256" key="3">
    <source>
        <dbReference type="ARBA" id="ARBA00022801"/>
    </source>
</evidence>
<dbReference type="GO" id="GO:0005694">
    <property type="term" value="C:chromosome"/>
    <property type="evidence" value="ECO:0007669"/>
    <property type="project" value="UniProtKB-ARBA"/>
</dbReference>
<comment type="similarity">
    <text evidence="1">Belongs to the DNA2/NAM7 helicase family.</text>
</comment>
<dbReference type="InterPro" id="IPR041677">
    <property type="entry name" value="DNA2/NAM7_AAA_11"/>
</dbReference>
<evidence type="ECO:0000256" key="5">
    <source>
        <dbReference type="ARBA" id="ARBA00022840"/>
    </source>
</evidence>
<keyword evidence="5" id="KW-0067">ATP-binding</keyword>
<evidence type="ECO:0000256" key="4">
    <source>
        <dbReference type="ARBA" id="ARBA00022806"/>
    </source>
</evidence>
<feature type="domain" description="DNA2/NAM7 helicase helicase" evidence="7">
    <location>
        <begin position="669"/>
        <end position="753"/>
    </location>
</feature>
<dbReference type="OrthoDB" id="6513042at2759"/>
<dbReference type="InterPro" id="IPR027417">
    <property type="entry name" value="P-loop_NTPase"/>
</dbReference>
<evidence type="ECO:0000259" key="8">
    <source>
        <dbReference type="Pfam" id="PF13087"/>
    </source>
</evidence>
<evidence type="ECO:0000313" key="9">
    <source>
        <dbReference type="EMBL" id="TPX68820.1"/>
    </source>
</evidence>
<name>A0A507EZK5_9FUNG</name>
<evidence type="ECO:0000259" key="7">
    <source>
        <dbReference type="Pfam" id="PF13086"/>
    </source>
</evidence>
<dbReference type="Gene3D" id="3.40.50.300">
    <property type="entry name" value="P-loop containing nucleotide triphosphate hydrolases"/>
    <property type="match status" value="3"/>
</dbReference>
<evidence type="ECO:0000256" key="2">
    <source>
        <dbReference type="ARBA" id="ARBA00022741"/>
    </source>
</evidence>
<dbReference type="Pfam" id="PF13087">
    <property type="entry name" value="AAA_12"/>
    <property type="match status" value="1"/>
</dbReference>
<sequence length="1053" mass="116941">MGRKDKQQTDEKRAEEDVTGMGLLLQLDKYLLLQSECGWLDGDTDSLLTLASSGPVGSTGSSVSLSSASALARGDATRKQIKADKYKQFLNYTSAASRAATNPILRIPDTFESWQHYVKCFRVPLLEEARAEMASNAGLFSAGGIVRFRRLEVVAWGKGWDNPSKNGVRNGGRSSDYGSSVRDSRRRGKGRMAFDDDYYNCLDDDASEPTEVNANAYYENPEDWERDPADMGPDYSNVMLKIRPNELRMGDVLLISEVDVTNSEDYALDQDFVSNRKSSVSDSTKESMPNNPLLSKIGILHVNMVRSNYYDRKKKKTYDAVASCTVSQFPTPSSAHPSFMYISEVLTSSVPVNRVYASLMDADDEPDRLSTENLRRAILEGRFDYAREVAEMSITGVPVEGLNSSQQRAHDAAIATVAVSGVCLIQGPPGTGKTKTTASIMTTILNRLQTKILQCAPTNIAMVSVGERLVASRKQELGPELFDPLESVIVGNRDKLKDIMSPGFQQYSLEIRVEMVAKCALALMKRLDKALKMTEDDVLERNSDSRNKQQRNANQKKSKSRSKATVTEQELTHEKVKAVFEAVRVYCNEMRDLVGAAAHIEVSLVEPFDLIHKFVDLIIALRGPGKDGKAGDKTKTVTNPHEVVLSAAERLVPHLGETICLDTFGDLDQSKKSIQNMEKALKKLFLAKARAIFSTLNATYSSHLIDEESFNVVIVDEAAQAMEADTTCILRHCVKAVILVGDTKQLEATVKSETCATARFGRSLVERLQSLNHPVYMLETQYRMHPRIAEFSSGQFYDGWLMDSAFVRTYNPSWYANPEFSPVQFIAHRGSRHVKDNGGSSKNDIEAQLICDRLIAFLGSHPTLALSIGIICPYKAQKHLLDELLEDALAPIQHRSEISVNTVDGFQGQERDVIILSLVRVEHVSGFLDDLRRVNVALTRAKYNLWVYGDHRTYDKSLGQFGSFGWFYSHCHKRGFVKVVDERGKDAGSGALMVDAGTEGAGWDGRMSTHTLADDGHEKVREEFKHGNNRGGDLKKEEAEQALLDAWSAAFDD</sequence>
<dbReference type="InterPro" id="IPR041679">
    <property type="entry name" value="DNA2/NAM7-like_C"/>
</dbReference>
<dbReference type="EMBL" id="QEAP01000338">
    <property type="protein sequence ID" value="TPX68820.1"/>
    <property type="molecule type" value="Genomic_DNA"/>
</dbReference>
<keyword evidence="2" id="KW-0547">Nucleotide-binding</keyword>
<keyword evidence="10" id="KW-1185">Reference proteome</keyword>
<dbReference type="GO" id="GO:0016787">
    <property type="term" value="F:hydrolase activity"/>
    <property type="evidence" value="ECO:0007669"/>
    <property type="project" value="UniProtKB-KW"/>
</dbReference>
<feature type="domain" description="DNA2/NAM7 helicase helicase" evidence="7">
    <location>
        <begin position="402"/>
        <end position="572"/>
    </location>
</feature>
<dbReference type="SUPFAM" id="SSF52540">
    <property type="entry name" value="P-loop containing nucleoside triphosphate hydrolases"/>
    <property type="match status" value="1"/>
</dbReference>
<dbReference type="PANTHER" id="PTHR10887">
    <property type="entry name" value="DNA2/NAM7 HELICASE FAMILY"/>
    <property type="match status" value="1"/>
</dbReference>
<dbReference type="AlphaFoldDB" id="A0A507EZK5"/>
<feature type="region of interest" description="Disordered" evidence="6">
    <location>
        <begin position="537"/>
        <end position="568"/>
    </location>
</feature>
<protein>
    <recommendedName>
        <fullName evidence="11">AAA+ ATPase domain-containing protein</fullName>
    </recommendedName>
</protein>
<comment type="caution">
    <text evidence="9">The sequence shown here is derived from an EMBL/GenBank/DDBJ whole genome shotgun (WGS) entry which is preliminary data.</text>
</comment>
<feature type="domain" description="DNA2/NAM7 helicase-like C-terminal" evidence="8">
    <location>
        <begin position="761"/>
        <end position="951"/>
    </location>
</feature>
<dbReference type="GO" id="GO:0004386">
    <property type="term" value="F:helicase activity"/>
    <property type="evidence" value="ECO:0007669"/>
    <property type="project" value="UniProtKB-KW"/>
</dbReference>
<dbReference type="PANTHER" id="PTHR10887:SF495">
    <property type="entry name" value="HELICASE SENATAXIN ISOFORM X1-RELATED"/>
    <property type="match status" value="1"/>
</dbReference>
<evidence type="ECO:0000256" key="1">
    <source>
        <dbReference type="ARBA" id="ARBA00007913"/>
    </source>
</evidence>
<feature type="compositionally biased region" description="Basic and acidic residues" evidence="6">
    <location>
        <begin position="537"/>
        <end position="547"/>
    </location>
</feature>
<dbReference type="FunFam" id="3.40.50.300:FF:000326">
    <property type="entry name" value="P-loop containing nucleoside triphosphate hydrolase"/>
    <property type="match status" value="1"/>
</dbReference>
<feature type="compositionally biased region" description="Polar residues" evidence="6">
    <location>
        <begin position="164"/>
        <end position="178"/>
    </location>
</feature>
<evidence type="ECO:0000256" key="6">
    <source>
        <dbReference type="SAM" id="MobiDB-lite"/>
    </source>
</evidence>
<dbReference type="GO" id="GO:0005524">
    <property type="term" value="F:ATP binding"/>
    <property type="evidence" value="ECO:0007669"/>
    <property type="project" value="UniProtKB-KW"/>
</dbReference>